<organism evidence="1 2">
    <name type="scientific">Romanomermis culicivorax</name>
    <name type="common">Nematode worm</name>
    <dbReference type="NCBI Taxonomy" id="13658"/>
    <lineage>
        <taxon>Eukaryota</taxon>
        <taxon>Metazoa</taxon>
        <taxon>Ecdysozoa</taxon>
        <taxon>Nematoda</taxon>
        <taxon>Enoplea</taxon>
        <taxon>Dorylaimia</taxon>
        <taxon>Mermithida</taxon>
        <taxon>Mermithoidea</taxon>
        <taxon>Mermithidae</taxon>
        <taxon>Romanomermis</taxon>
    </lineage>
</organism>
<name>A0A915L317_ROMCU</name>
<dbReference type="WBParaSite" id="nRc.2.0.1.t44159-RA">
    <property type="protein sequence ID" value="nRc.2.0.1.t44159-RA"/>
    <property type="gene ID" value="nRc.2.0.1.g44159"/>
</dbReference>
<evidence type="ECO:0000313" key="1">
    <source>
        <dbReference type="Proteomes" id="UP000887565"/>
    </source>
</evidence>
<dbReference type="AlphaFoldDB" id="A0A915L317"/>
<dbReference type="Proteomes" id="UP000887565">
    <property type="component" value="Unplaced"/>
</dbReference>
<proteinExistence type="predicted"/>
<reference evidence="2" key="1">
    <citation type="submission" date="2022-11" db="UniProtKB">
        <authorList>
            <consortium name="WormBaseParasite"/>
        </authorList>
    </citation>
    <scope>IDENTIFICATION</scope>
</reference>
<sequence length="141" mass="16283">MDKDDKSLYRLGYSELLGNSFPFGILWTQHYEASSNIYKHCIDVIAKRRQSYKRISSVEIQTIFENNSATVIKYISTPKDVDYFKSSNSSSSSFFGDELKLDWSDNAGRLNKIWSQDINANRCETILINASSEHIFIMRFA</sequence>
<protein>
    <submittedName>
        <fullName evidence="2">Uncharacterized protein</fullName>
    </submittedName>
</protein>
<keyword evidence="1" id="KW-1185">Reference proteome</keyword>
<accession>A0A915L317</accession>
<evidence type="ECO:0000313" key="2">
    <source>
        <dbReference type="WBParaSite" id="nRc.2.0.1.t44159-RA"/>
    </source>
</evidence>